<feature type="repeat" description="PPR" evidence="2">
    <location>
        <begin position="265"/>
        <end position="299"/>
    </location>
</feature>
<feature type="repeat" description="PPR" evidence="2">
    <location>
        <begin position="604"/>
        <end position="638"/>
    </location>
</feature>
<dbReference type="GO" id="GO:0003723">
    <property type="term" value="F:RNA binding"/>
    <property type="evidence" value="ECO:0007669"/>
    <property type="project" value="InterPro"/>
</dbReference>
<dbReference type="FunFam" id="1.25.40.10:FF:000344">
    <property type="entry name" value="Pentatricopeptide repeat-containing protein"/>
    <property type="match status" value="1"/>
</dbReference>
<feature type="repeat" description="PPR" evidence="2">
    <location>
        <begin position="367"/>
        <end position="401"/>
    </location>
</feature>
<organism evidence="4 5">
    <name type="scientific">Protea cynaroides</name>
    <dbReference type="NCBI Taxonomy" id="273540"/>
    <lineage>
        <taxon>Eukaryota</taxon>
        <taxon>Viridiplantae</taxon>
        <taxon>Streptophyta</taxon>
        <taxon>Embryophyta</taxon>
        <taxon>Tracheophyta</taxon>
        <taxon>Spermatophyta</taxon>
        <taxon>Magnoliopsida</taxon>
        <taxon>Proteales</taxon>
        <taxon>Proteaceae</taxon>
        <taxon>Protea</taxon>
    </lineage>
</organism>
<dbReference type="FunFam" id="1.25.40.10:FF:000031">
    <property type="entry name" value="Pentatricopeptide repeat-containing protein mitochondrial"/>
    <property type="match status" value="1"/>
</dbReference>
<keyword evidence="5" id="KW-1185">Reference proteome</keyword>
<comment type="caution">
    <text evidence="4">The sequence shown here is derived from an EMBL/GenBank/DDBJ whole genome shotgun (WGS) entry which is preliminary data.</text>
</comment>
<dbReference type="GO" id="GO:0009451">
    <property type="term" value="P:RNA modification"/>
    <property type="evidence" value="ECO:0007669"/>
    <property type="project" value="InterPro"/>
</dbReference>
<dbReference type="Pfam" id="PF01535">
    <property type="entry name" value="PPR"/>
    <property type="match status" value="7"/>
</dbReference>
<dbReference type="EMBL" id="JAMYWD010000004">
    <property type="protein sequence ID" value="KAJ4973584.1"/>
    <property type="molecule type" value="Genomic_DNA"/>
</dbReference>
<dbReference type="InterPro" id="IPR011990">
    <property type="entry name" value="TPR-like_helical_dom_sf"/>
</dbReference>
<evidence type="ECO:0000256" key="2">
    <source>
        <dbReference type="PROSITE-ProRule" id="PRU00708"/>
    </source>
</evidence>
<name>A0A9Q0KNS2_9MAGN</name>
<feature type="repeat" description="PPR" evidence="2">
    <location>
        <begin position="164"/>
        <end position="198"/>
    </location>
</feature>
<evidence type="ECO:0000259" key="3">
    <source>
        <dbReference type="Pfam" id="PF14432"/>
    </source>
</evidence>
<dbReference type="PANTHER" id="PTHR47926:SF344">
    <property type="entry name" value="OS07G0636900 PROTEIN"/>
    <property type="match status" value="1"/>
</dbReference>
<dbReference type="OrthoDB" id="185373at2759"/>
<evidence type="ECO:0000313" key="5">
    <source>
        <dbReference type="Proteomes" id="UP001141806"/>
    </source>
</evidence>
<evidence type="ECO:0000313" key="4">
    <source>
        <dbReference type="EMBL" id="KAJ4973584.1"/>
    </source>
</evidence>
<dbReference type="Pfam" id="PF14432">
    <property type="entry name" value="DYW_deaminase"/>
    <property type="match status" value="1"/>
</dbReference>
<dbReference type="Pfam" id="PF13041">
    <property type="entry name" value="PPR_2"/>
    <property type="match status" value="2"/>
</dbReference>
<dbReference type="InterPro" id="IPR032867">
    <property type="entry name" value="DYW_dom"/>
</dbReference>
<protein>
    <recommendedName>
        <fullName evidence="3">DYW domain-containing protein</fullName>
    </recommendedName>
</protein>
<dbReference type="NCBIfam" id="TIGR00756">
    <property type="entry name" value="PPR"/>
    <property type="match status" value="6"/>
</dbReference>
<dbReference type="Pfam" id="PF20431">
    <property type="entry name" value="E_motif"/>
    <property type="match status" value="1"/>
</dbReference>
<evidence type="ECO:0000256" key="1">
    <source>
        <dbReference type="ARBA" id="ARBA00022737"/>
    </source>
</evidence>
<reference evidence="4" key="1">
    <citation type="journal article" date="2023" name="Plant J.">
        <title>The genome of the king protea, Protea cynaroides.</title>
        <authorList>
            <person name="Chang J."/>
            <person name="Duong T.A."/>
            <person name="Schoeman C."/>
            <person name="Ma X."/>
            <person name="Roodt D."/>
            <person name="Barker N."/>
            <person name="Li Z."/>
            <person name="Van de Peer Y."/>
            <person name="Mizrachi E."/>
        </authorList>
    </citation>
    <scope>NUCLEOTIDE SEQUENCE</scope>
    <source>
        <tissue evidence="4">Young leaves</tissue>
    </source>
</reference>
<dbReference type="Proteomes" id="UP001141806">
    <property type="component" value="Unassembled WGS sequence"/>
</dbReference>
<dbReference type="AlphaFoldDB" id="A0A9Q0KNS2"/>
<feature type="repeat" description="PPR" evidence="2">
    <location>
        <begin position="468"/>
        <end position="502"/>
    </location>
</feature>
<dbReference type="InterPro" id="IPR046960">
    <property type="entry name" value="PPR_At4g14850-like_plant"/>
</dbReference>
<dbReference type="InterPro" id="IPR002885">
    <property type="entry name" value="PPR_rpt"/>
</dbReference>
<dbReference type="GO" id="GO:0008270">
    <property type="term" value="F:zinc ion binding"/>
    <property type="evidence" value="ECO:0007669"/>
    <property type="project" value="InterPro"/>
</dbReference>
<sequence length="873" mass="97640">MTLYMPLFRSCNTPRKLLQLHAHLLTSGLHRDALVSTKLIESYARMGSLESTRLVFDTFSRPDPFMWGVLIKCYVWNYNFKEAIILYHDMLYQRAQVSSFLLPSLLRACSGLGDVDMGAKIHGKIIKSGFDSDVVVETALLSMYGEKGELDAARAIFDKMSTRDVICWSSIICSYVQDGQPYSALEMFQRMVFEGIALDSVAMLGVTEACADLGCLRIAKAVHGYIVRREIENAESLEISLIVMYSKCADLHGAEKLFEKASHRSNVSWTAMVSCYNQSSRFQKALDICVKMHEFGVVPNSVTMASFLFSCSQLGLLKEGRSIHGYVIRQGIDPDFDLVGPGLINMYASCGSLGDSQKVFDAIKDKQVVSWNSLIAVYARNGFLEEALRLFIQLLAQGLFVDSFTLASSLSACGNMSFLRLGDQIHGHIAKTGFDSNEYVQNSLIDLYSKCGSVSSAYQIFSNIKRKNIITWNSMVGGFAQNGYSLEAIGLFDWMHSKGLSMDKVTFLSVIQACSHLGYLEKGKWVHHKLIVYGIEKDSHVETALTDMYAKCGDLQMAQRVFDDMLERTVVSWSAMIGGYGMHGHIDVAISLFTRMVDSEIKPNEITFMNILSACSHAGSVEKGKYYYNLMEDFGMEPSLDHFTCMVDLLCRAGDFDGAFGFIKSMPVPANASIWGAVLNGCRIHHRMDLIRSIEESLLDLEKNNSGHYTLLSNIYAEEEKWDKFAKVRSMMKHVGMRKVPGYSIVEINRRIYRFGAGDTSHPQTKEIYRSLENLINLAQGQGYALDATIHSTSLGPRSNNVKSHSEKLAIAFGVISSAPGATIRISKNLRVCLDCHTFAKNVSKITGREIIMRDLNRFHHFINGSCSCRDYW</sequence>
<dbReference type="PANTHER" id="PTHR47926">
    <property type="entry name" value="PENTATRICOPEPTIDE REPEAT-CONTAINING PROTEIN"/>
    <property type="match status" value="1"/>
</dbReference>
<dbReference type="InterPro" id="IPR046848">
    <property type="entry name" value="E_motif"/>
</dbReference>
<dbReference type="FunFam" id="1.25.40.10:FF:000285">
    <property type="entry name" value="Pentatricopeptide repeat-containing protein, chloroplastic"/>
    <property type="match status" value="1"/>
</dbReference>
<dbReference type="FunFam" id="1.25.40.10:FF:000090">
    <property type="entry name" value="Pentatricopeptide repeat-containing protein, chloroplastic"/>
    <property type="match status" value="1"/>
</dbReference>
<gene>
    <name evidence="4" type="ORF">NE237_006758</name>
</gene>
<proteinExistence type="predicted"/>
<feature type="domain" description="DYW" evidence="3">
    <location>
        <begin position="796"/>
        <end position="873"/>
    </location>
</feature>
<feature type="repeat" description="PPR" evidence="2">
    <location>
        <begin position="569"/>
        <end position="603"/>
    </location>
</feature>
<dbReference type="Gene3D" id="1.25.40.10">
    <property type="entry name" value="Tetratricopeptide repeat domain"/>
    <property type="match status" value="5"/>
</dbReference>
<dbReference type="PROSITE" id="PS51375">
    <property type="entry name" value="PPR"/>
    <property type="match status" value="6"/>
</dbReference>
<keyword evidence="1" id="KW-0677">Repeat</keyword>
<accession>A0A9Q0KNS2</accession>